<comment type="caution">
    <text evidence="6">The sequence shown here is derived from an EMBL/GenBank/DDBJ whole genome shotgun (WGS) entry which is preliminary data.</text>
</comment>
<comment type="similarity">
    <text evidence="1">Belongs to the HipA Ser/Thr kinase family.</text>
</comment>
<dbReference type="InterPro" id="IPR052028">
    <property type="entry name" value="HipA_Ser/Thr_kinase"/>
</dbReference>
<dbReference type="Gene3D" id="1.10.1070.20">
    <property type="match status" value="1"/>
</dbReference>
<protein>
    <submittedName>
        <fullName evidence="6">Type II toxin-antitoxin system HipA family toxin</fullName>
    </submittedName>
</protein>
<dbReference type="Proteomes" id="UP000250744">
    <property type="component" value="Unassembled WGS sequence"/>
</dbReference>
<evidence type="ECO:0000313" key="7">
    <source>
        <dbReference type="Proteomes" id="UP000250744"/>
    </source>
</evidence>
<dbReference type="OrthoDB" id="9805913at2"/>
<evidence type="ECO:0000256" key="3">
    <source>
        <dbReference type="ARBA" id="ARBA00022777"/>
    </source>
</evidence>
<dbReference type="GO" id="GO:0005829">
    <property type="term" value="C:cytosol"/>
    <property type="evidence" value="ECO:0007669"/>
    <property type="project" value="TreeGrafter"/>
</dbReference>
<dbReference type="PANTHER" id="PTHR37419">
    <property type="entry name" value="SERINE/THREONINE-PROTEIN KINASE TOXIN HIPA"/>
    <property type="match status" value="1"/>
</dbReference>
<dbReference type="InterPro" id="IPR017508">
    <property type="entry name" value="HipA_N1"/>
</dbReference>
<organism evidence="6 7">
    <name type="scientific">Nitrincola tibetensis</name>
    <dbReference type="NCBI Taxonomy" id="2219697"/>
    <lineage>
        <taxon>Bacteria</taxon>
        <taxon>Pseudomonadati</taxon>
        <taxon>Pseudomonadota</taxon>
        <taxon>Gammaproteobacteria</taxon>
        <taxon>Oceanospirillales</taxon>
        <taxon>Oceanospirillaceae</taxon>
        <taxon>Nitrincola</taxon>
    </lineage>
</organism>
<dbReference type="Pfam" id="PF07804">
    <property type="entry name" value="HipA_C"/>
    <property type="match status" value="1"/>
</dbReference>
<dbReference type="AlphaFoldDB" id="A0A364NQ54"/>
<gene>
    <name evidence="6" type="ORF">DN062_02935</name>
</gene>
<evidence type="ECO:0000259" key="5">
    <source>
        <dbReference type="Pfam" id="PF13657"/>
    </source>
</evidence>
<evidence type="ECO:0000259" key="4">
    <source>
        <dbReference type="Pfam" id="PF07804"/>
    </source>
</evidence>
<name>A0A364NQ54_9GAMM</name>
<feature type="domain" description="HipA N-terminal subdomain 1" evidence="5">
    <location>
        <begin position="5"/>
        <end position="100"/>
    </location>
</feature>
<dbReference type="PANTHER" id="PTHR37419:SF1">
    <property type="entry name" value="SERINE_THREONINE-PROTEIN KINASE TOXIN HIPA"/>
    <property type="match status" value="1"/>
</dbReference>
<sequence length="388" mass="44317">MDDGLKVCVSSRMTGRLVREHKQFIFNYNANAQADDAVSLTMPVRHASYTHHQLHPIFEMHLPEGYLRSVIQKHFSKLTETDDFGLLKLLAMNIHGRLNYRENVAFQADGDQPLTLDQLLHPEDGQLFNELVSRFALRSPLSGVQPKVLAQIQNKATLSVDDYIVKAWGAEYPQLALNEYYCMQAVQLSGIPVPEFYLSDDDALFIMKRFDLNADGPHPGFEDMCVLQAKHRDDKYSGSYEQVVKTIKLFTSPAFKQASLVQFYKMIVLNTRLQNGDAHLKNFGLMYDSVDTVRLAPAYDVVSTTCYIKHDIAALTLMGSKKWWGRKHLVEFGINACELTLRQAEKHYDECLAALNQTALMIQERLDQELHDDKKQVLSHLLTRMTEC</sequence>
<dbReference type="InterPro" id="IPR012893">
    <property type="entry name" value="HipA-like_C"/>
</dbReference>
<dbReference type="Pfam" id="PF13657">
    <property type="entry name" value="Couple_hipA"/>
    <property type="match status" value="1"/>
</dbReference>
<evidence type="ECO:0000313" key="6">
    <source>
        <dbReference type="EMBL" id="RAU19238.1"/>
    </source>
</evidence>
<dbReference type="GO" id="GO:0004674">
    <property type="term" value="F:protein serine/threonine kinase activity"/>
    <property type="evidence" value="ECO:0007669"/>
    <property type="project" value="TreeGrafter"/>
</dbReference>
<evidence type="ECO:0000256" key="1">
    <source>
        <dbReference type="ARBA" id="ARBA00010164"/>
    </source>
</evidence>
<keyword evidence="3" id="KW-0418">Kinase</keyword>
<dbReference type="NCBIfam" id="TIGR03071">
    <property type="entry name" value="couple_hipA"/>
    <property type="match status" value="1"/>
</dbReference>
<keyword evidence="7" id="KW-1185">Reference proteome</keyword>
<dbReference type="RefSeq" id="WP_112157395.1">
    <property type="nucleotide sequence ID" value="NZ_QKRX01000002.1"/>
</dbReference>
<evidence type="ECO:0000256" key="2">
    <source>
        <dbReference type="ARBA" id="ARBA00022679"/>
    </source>
</evidence>
<feature type="domain" description="HipA-like C-terminal" evidence="4">
    <location>
        <begin position="141"/>
        <end position="357"/>
    </location>
</feature>
<keyword evidence="2" id="KW-0808">Transferase</keyword>
<proteinExistence type="inferred from homology"/>
<dbReference type="EMBL" id="QKRX01000002">
    <property type="protein sequence ID" value="RAU19238.1"/>
    <property type="molecule type" value="Genomic_DNA"/>
</dbReference>
<accession>A0A364NQ54</accession>
<reference evidence="6 7" key="1">
    <citation type="submission" date="2018-06" db="EMBL/GenBank/DDBJ databases">
        <title>Nitrincola tibetense sp. nov., isolated from Lake XuguoCo on Tibetan Plateau.</title>
        <authorList>
            <person name="Xing P."/>
        </authorList>
    </citation>
    <scope>NUCLEOTIDE SEQUENCE [LARGE SCALE GENOMIC DNA]</scope>
    <source>
        <strain evidence="7">xg18</strain>
    </source>
</reference>